<feature type="binding site" evidence="10">
    <location>
        <position position="307"/>
    </location>
    <ligand>
        <name>Zn(2+)</name>
        <dbReference type="ChEBI" id="CHEBI:29105"/>
        <note>catalytic</note>
    </ligand>
</feature>
<dbReference type="InterPro" id="IPR027268">
    <property type="entry name" value="Peptidase_M4/M1_CTD_sf"/>
</dbReference>
<dbReference type="InterPro" id="IPR014782">
    <property type="entry name" value="Peptidase_M1_dom"/>
</dbReference>
<dbReference type="Proteomes" id="UP000230922">
    <property type="component" value="Unassembled WGS sequence"/>
</dbReference>
<dbReference type="PANTHER" id="PTHR11533">
    <property type="entry name" value="PROTEASE M1 ZINC METALLOPROTEASE"/>
    <property type="match status" value="1"/>
</dbReference>
<proteinExistence type="inferred from homology"/>
<dbReference type="EC" id="3.4.11.-" evidence="12"/>
<dbReference type="SUPFAM" id="SSF55486">
    <property type="entry name" value="Metalloproteases ('zincins'), catalytic domain"/>
    <property type="match status" value="1"/>
</dbReference>
<keyword evidence="8 12" id="KW-0482">Metalloprotease</keyword>
<reference evidence="17" key="1">
    <citation type="submission" date="2017-09" db="EMBL/GenBank/DDBJ databases">
        <title>Depth-based differentiation of microbial function through sediment-hosted aquifers and enrichment of novel symbionts in the deep terrestrial subsurface.</title>
        <authorList>
            <person name="Probst A.J."/>
            <person name="Ladd B."/>
            <person name="Jarett J.K."/>
            <person name="Geller-Mcgrath D.E."/>
            <person name="Sieber C.M.K."/>
            <person name="Emerson J.B."/>
            <person name="Anantharaman K."/>
            <person name="Thomas B.C."/>
            <person name="Malmstrom R."/>
            <person name="Stieglmeier M."/>
            <person name="Klingl A."/>
            <person name="Woyke T."/>
            <person name="Ryan C.M."/>
            <person name="Banfield J.F."/>
        </authorList>
    </citation>
    <scope>NUCLEOTIDE SEQUENCE [LARGE SCALE GENOMIC DNA]</scope>
</reference>
<comment type="similarity">
    <text evidence="2 12">Belongs to the peptidase M1 family.</text>
</comment>
<dbReference type="Pfam" id="PF01433">
    <property type="entry name" value="Peptidase_M1"/>
    <property type="match status" value="1"/>
</dbReference>
<feature type="binding site" evidence="10">
    <location>
        <position position="303"/>
    </location>
    <ligand>
        <name>Zn(2+)</name>
        <dbReference type="ChEBI" id="CHEBI:29105"/>
        <note>catalytic</note>
    </ligand>
</feature>
<organism evidence="16 17">
    <name type="scientific">Candidatus Doudnabacteria bacterium CG10_big_fil_rev_8_21_14_0_10_42_18</name>
    <dbReference type="NCBI Taxonomy" id="1974552"/>
    <lineage>
        <taxon>Bacteria</taxon>
        <taxon>Candidatus Doudnaibacteriota</taxon>
    </lineage>
</organism>
<dbReference type="FunFam" id="2.60.40.1730:FF:000002">
    <property type="entry name" value="Aminopeptidase"/>
    <property type="match status" value="1"/>
</dbReference>
<evidence type="ECO:0000256" key="8">
    <source>
        <dbReference type="ARBA" id="ARBA00023049"/>
    </source>
</evidence>
<feature type="domain" description="ERAP1-like C-terminal" evidence="14">
    <location>
        <begin position="522"/>
        <end position="834"/>
    </location>
</feature>
<dbReference type="Gene3D" id="1.25.50.20">
    <property type="match status" value="1"/>
</dbReference>
<evidence type="ECO:0000256" key="4">
    <source>
        <dbReference type="ARBA" id="ARBA00022670"/>
    </source>
</evidence>
<dbReference type="GO" id="GO:0016020">
    <property type="term" value="C:membrane"/>
    <property type="evidence" value="ECO:0007669"/>
    <property type="project" value="TreeGrafter"/>
</dbReference>
<dbReference type="InterPro" id="IPR024571">
    <property type="entry name" value="ERAP1-like_C_dom"/>
</dbReference>
<feature type="binding site" evidence="10">
    <location>
        <position position="326"/>
    </location>
    <ligand>
        <name>Zn(2+)</name>
        <dbReference type="ChEBI" id="CHEBI:29105"/>
        <note>catalytic</note>
    </ligand>
</feature>
<feature type="domain" description="Peptidase M1 membrane alanine aminopeptidase" evidence="13">
    <location>
        <begin position="231"/>
        <end position="448"/>
    </location>
</feature>
<dbReference type="InterPro" id="IPR050344">
    <property type="entry name" value="Peptidase_M1_aminopeptidases"/>
</dbReference>
<evidence type="ECO:0000256" key="6">
    <source>
        <dbReference type="ARBA" id="ARBA00022801"/>
    </source>
</evidence>
<dbReference type="PRINTS" id="PR00756">
    <property type="entry name" value="ALADIPTASE"/>
</dbReference>
<feature type="site" description="Transition state stabilizer" evidence="11">
    <location>
        <position position="389"/>
    </location>
</feature>
<dbReference type="CDD" id="cd09601">
    <property type="entry name" value="M1_APN-Q_like"/>
    <property type="match status" value="1"/>
</dbReference>
<dbReference type="EMBL" id="PFAK01000031">
    <property type="protein sequence ID" value="PIR96279.1"/>
    <property type="molecule type" value="Genomic_DNA"/>
</dbReference>
<dbReference type="Gene3D" id="2.60.40.1730">
    <property type="entry name" value="tricorn interacting facor f3 domain"/>
    <property type="match status" value="1"/>
</dbReference>
<keyword evidence="7 10" id="KW-0862">Zinc</keyword>
<dbReference type="GO" id="GO:0042277">
    <property type="term" value="F:peptide binding"/>
    <property type="evidence" value="ECO:0007669"/>
    <property type="project" value="TreeGrafter"/>
</dbReference>
<dbReference type="SUPFAM" id="SSF63737">
    <property type="entry name" value="Leukotriene A4 hydrolase N-terminal domain"/>
    <property type="match status" value="1"/>
</dbReference>
<accession>A0A2H0VD46</accession>
<evidence type="ECO:0000313" key="16">
    <source>
        <dbReference type="EMBL" id="PIR96279.1"/>
    </source>
</evidence>
<feature type="domain" description="Aminopeptidase N-like N-terminal" evidence="15">
    <location>
        <begin position="13"/>
        <end position="196"/>
    </location>
</feature>
<keyword evidence="4 12" id="KW-0645">Protease</keyword>
<evidence type="ECO:0000256" key="11">
    <source>
        <dbReference type="PIRSR" id="PIRSR634016-4"/>
    </source>
</evidence>
<dbReference type="FunFam" id="1.10.390.10:FF:000001">
    <property type="entry name" value="Aminopeptidase"/>
    <property type="match status" value="1"/>
</dbReference>
<evidence type="ECO:0000256" key="7">
    <source>
        <dbReference type="ARBA" id="ARBA00022833"/>
    </source>
</evidence>
<keyword evidence="3 12" id="KW-0031">Aminopeptidase</keyword>
<dbReference type="InterPro" id="IPR001930">
    <property type="entry name" value="Peptidase_M1"/>
</dbReference>
<dbReference type="Gene3D" id="1.10.390.10">
    <property type="entry name" value="Neutral Protease Domain 2"/>
    <property type="match status" value="1"/>
</dbReference>
<evidence type="ECO:0000313" key="17">
    <source>
        <dbReference type="Proteomes" id="UP000230922"/>
    </source>
</evidence>
<dbReference type="Pfam" id="PF17900">
    <property type="entry name" value="Peptidase_M1_N"/>
    <property type="match status" value="1"/>
</dbReference>
<gene>
    <name evidence="16" type="ORF">COT92_01925</name>
</gene>
<evidence type="ECO:0000256" key="3">
    <source>
        <dbReference type="ARBA" id="ARBA00022438"/>
    </source>
</evidence>
<dbReference type="Pfam" id="PF11838">
    <property type="entry name" value="ERAP1_C"/>
    <property type="match status" value="1"/>
</dbReference>
<evidence type="ECO:0000256" key="2">
    <source>
        <dbReference type="ARBA" id="ARBA00010136"/>
    </source>
</evidence>
<evidence type="ECO:0000256" key="12">
    <source>
        <dbReference type="RuleBase" id="RU364040"/>
    </source>
</evidence>
<name>A0A2H0VD46_9BACT</name>
<evidence type="ECO:0000256" key="9">
    <source>
        <dbReference type="PIRSR" id="PIRSR634016-1"/>
    </source>
</evidence>
<dbReference type="InterPro" id="IPR034016">
    <property type="entry name" value="M1_APN-typ"/>
</dbReference>
<comment type="cofactor">
    <cofactor evidence="10 12">
        <name>Zn(2+)</name>
        <dbReference type="ChEBI" id="CHEBI:29105"/>
    </cofactor>
    <text evidence="10 12">Binds 1 zinc ion per subunit.</text>
</comment>
<evidence type="ECO:0000256" key="5">
    <source>
        <dbReference type="ARBA" id="ARBA00022723"/>
    </source>
</evidence>
<keyword evidence="6 12" id="KW-0378">Hydrolase</keyword>
<dbReference type="PANTHER" id="PTHR11533:SF174">
    <property type="entry name" value="PUROMYCIN-SENSITIVE AMINOPEPTIDASE-RELATED"/>
    <property type="match status" value="1"/>
</dbReference>
<evidence type="ECO:0000256" key="10">
    <source>
        <dbReference type="PIRSR" id="PIRSR634016-3"/>
    </source>
</evidence>
<dbReference type="GO" id="GO:0070006">
    <property type="term" value="F:metalloaminopeptidase activity"/>
    <property type="evidence" value="ECO:0007669"/>
    <property type="project" value="TreeGrafter"/>
</dbReference>
<evidence type="ECO:0000259" key="15">
    <source>
        <dbReference type="Pfam" id="PF17900"/>
    </source>
</evidence>
<dbReference type="GO" id="GO:0006508">
    <property type="term" value="P:proteolysis"/>
    <property type="evidence" value="ECO:0007669"/>
    <property type="project" value="UniProtKB-KW"/>
</dbReference>
<sequence>MTKKSVRLSKTVVPIKYQITLKPDLEAFVFEGEEIILVELKRSAKGITLHAADLNIKSAEFIHKKNQTWAGRVFYNQKAETAEIIFDKKLPKGPGELKLIFRGILNDKMIGFYRSAYKNHNGKTKHLATTQFEATDARRAFPCFDEPTQKAVFEVSLIVPNNQEAISNTLPIEIWEHSAGYKTVRFAPTPKMSTYLLAFITGEFDYLEGKTKHGVKVRVFTTPGKRNQGRFALNTAIKMLEFYNWYFGVKYPLNTLDLIAIPDFSHGAMENWGAVTYRETALLVDEEHSSAQSKQYVALVIAHELAHQWFGNLVTMEWWTHLWLNEGFASFIEYLAVDNAFPAWDIWTQFAYFDQDVAFHLDSFKNTHPIEIEVRHPREIGEIFDAISYSKGASVIKMLHNYLGDKNFRDGLKYYLKTFAYKNAATKHLWEAFEKISGKPVRKVMRNWTKKSGYPIVKFSLRNSRLKIEQERFYLSPVSKQQNNDKTLWQIPIDLTINGVKSPKILLEKKYKVVDIKSNPKWIKANIGETGFYRTDYSPELLRQLSLKIHTLQPLDRMGVVRDAFALTFSGHNFATEALELAEKYKEEKDYTVWVKLISGLGEFGQLLSNEKIYFNYKRYCVSLLKSPHKLTGWLGKKNEPHTQNLLRSLILRQLGGFGDKAVIDHAKKLFYAHLKGKNRLSADLRGAVYGIVSENASEKEFNSLVKLYNKTDLQEEQRRIMGALAQFKQINLINKALKFAFSDKVRPQDSPLMLSTIAANPRARKQAWNFVKNNWTILKDRYAQGGHMLNRIIQSFWYFSEEAEFIDVNRFFSRNKILGTGRTMRQVLEKIRANILWKQRNLKNINNYLINKNVK</sequence>
<keyword evidence="5 10" id="KW-0479">Metal-binding</keyword>
<dbReference type="InterPro" id="IPR045357">
    <property type="entry name" value="Aminopeptidase_N-like_N"/>
</dbReference>
<dbReference type="GO" id="GO:0016285">
    <property type="term" value="F:alanyl aminopeptidase activity"/>
    <property type="evidence" value="ECO:0007669"/>
    <property type="project" value="UniProtKB-EC"/>
</dbReference>
<evidence type="ECO:0000259" key="13">
    <source>
        <dbReference type="Pfam" id="PF01433"/>
    </source>
</evidence>
<evidence type="ECO:0000259" key="14">
    <source>
        <dbReference type="Pfam" id="PF11838"/>
    </source>
</evidence>
<dbReference type="Gene3D" id="2.60.40.1910">
    <property type="match status" value="1"/>
</dbReference>
<comment type="caution">
    <text evidence="16">The sequence shown here is derived from an EMBL/GenBank/DDBJ whole genome shotgun (WGS) entry which is preliminary data.</text>
</comment>
<dbReference type="GO" id="GO:0043171">
    <property type="term" value="P:peptide catabolic process"/>
    <property type="evidence" value="ECO:0007669"/>
    <property type="project" value="TreeGrafter"/>
</dbReference>
<dbReference type="GO" id="GO:0008270">
    <property type="term" value="F:zinc ion binding"/>
    <property type="evidence" value="ECO:0007669"/>
    <property type="project" value="UniProtKB-UniRule"/>
</dbReference>
<dbReference type="GO" id="GO:0005737">
    <property type="term" value="C:cytoplasm"/>
    <property type="evidence" value="ECO:0007669"/>
    <property type="project" value="TreeGrafter"/>
</dbReference>
<protein>
    <recommendedName>
        <fullName evidence="12">Aminopeptidase</fullName>
        <ecNumber evidence="12">3.4.11.-</ecNumber>
    </recommendedName>
</protein>
<evidence type="ECO:0000256" key="1">
    <source>
        <dbReference type="ARBA" id="ARBA00000098"/>
    </source>
</evidence>
<dbReference type="GO" id="GO:0005615">
    <property type="term" value="C:extracellular space"/>
    <property type="evidence" value="ECO:0007669"/>
    <property type="project" value="TreeGrafter"/>
</dbReference>
<dbReference type="InterPro" id="IPR042097">
    <property type="entry name" value="Aminopeptidase_N-like_N_sf"/>
</dbReference>
<comment type="catalytic activity">
    <reaction evidence="1">
        <text>Release of an N-terminal amino acid, Xaa-|-Yaa- from a peptide, amide or arylamide. Xaa is preferably Ala, but may be most amino acids including Pro (slow action). When a terminal hydrophobic residue is followed by a prolyl residue, the two may be released as an intact Xaa-Pro dipeptide.</text>
        <dbReference type="EC" id="3.4.11.2"/>
    </reaction>
</comment>
<feature type="active site" description="Proton acceptor" evidence="9">
    <location>
        <position position="304"/>
    </location>
</feature>
<dbReference type="AlphaFoldDB" id="A0A2H0VD46"/>